<dbReference type="InterPro" id="IPR000262">
    <property type="entry name" value="FMN-dep_DH"/>
</dbReference>
<keyword evidence="3 7" id="KW-0288">FMN</keyword>
<feature type="binding site" evidence="7">
    <location>
        <position position="153"/>
    </location>
    <ligand>
        <name>glyoxylate</name>
        <dbReference type="ChEBI" id="CHEBI:36655"/>
    </ligand>
</feature>
<dbReference type="AlphaFoldDB" id="A0A1J9RIS7"/>
<name>A0A1J9RIS7_9EURO</name>
<dbReference type="EMBL" id="LGTZ01000090">
    <property type="protein sequence ID" value="OJD27517.1"/>
    <property type="molecule type" value="Genomic_DNA"/>
</dbReference>
<evidence type="ECO:0000256" key="8">
    <source>
        <dbReference type="SAM" id="MobiDB-lite"/>
    </source>
</evidence>
<dbReference type="Pfam" id="PF01070">
    <property type="entry name" value="FMN_dh"/>
    <property type="match status" value="1"/>
</dbReference>
<dbReference type="GO" id="GO:0010181">
    <property type="term" value="F:FMN binding"/>
    <property type="evidence" value="ECO:0007669"/>
    <property type="project" value="InterPro"/>
</dbReference>
<organism evidence="10 11">
    <name type="scientific">Blastomyces percursus</name>
    <dbReference type="NCBI Taxonomy" id="1658174"/>
    <lineage>
        <taxon>Eukaryota</taxon>
        <taxon>Fungi</taxon>
        <taxon>Dikarya</taxon>
        <taxon>Ascomycota</taxon>
        <taxon>Pezizomycotina</taxon>
        <taxon>Eurotiomycetes</taxon>
        <taxon>Eurotiomycetidae</taxon>
        <taxon>Onygenales</taxon>
        <taxon>Ajellomycetaceae</taxon>
        <taxon>Blastomyces</taxon>
    </lineage>
</organism>
<evidence type="ECO:0000256" key="7">
    <source>
        <dbReference type="PIRSR" id="PIRSR000138-2"/>
    </source>
</evidence>
<dbReference type="VEuPathDB" id="FungiDB:ACJ73_01079"/>
<dbReference type="InterPro" id="IPR012133">
    <property type="entry name" value="Alpha-hydoxy_acid_DH_FMN"/>
</dbReference>
<evidence type="ECO:0000313" key="10">
    <source>
        <dbReference type="EMBL" id="OJD27517.1"/>
    </source>
</evidence>
<dbReference type="OrthoDB" id="1925334at2759"/>
<evidence type="ECO:0000313" key="11">
    <source>
        <dbReference type="Proteomes" id="UP000242791"/>
    </source>
</evidence>
<dbReference type="Proteomes" id="UP000242791">
    <property type="component" value="Unassembled WGS sequence"/>
</dbReference>
<protein>
    <recommendedName>
        <fullName evidence="9">FMN hydroxy acid dehydrogenase domain-containing protein</fullName>
    </recommendedName>
</protein>
<keyword evidence="11" id="KW-1185">Reference proteome</keyword>
<keyword evidence="2 7" id="KW-0285">Flavoprotein</keyword>
<evidence type="ECO:0000256" key="3">
    <source>
        <dbReference type="ARBA" id="ARBA00022643"/>
    </source>
</evidence>
<dbReference type="SUPFAM" id="SSF51395">
    <property type="entry name" value="FMN-linked oxidoreductases"/>
    <property type="match status" value="1"/>
</dbReference>
<feature type="binding site" evidence="7">
    <location>
        <position position="297"/>
    </location>
    <ligand>
        <name>FMN</name>
        <dbReference type="ChEBI" id="CHEBI:58210"/>
    </ligand>
</feature>
<feature type="binding site" evidence="7">
    <location>
        <position position="324"/>
    </location>
    <ligand>
        <name>glyoxylate</name>
        <dbReference type="ChEBI" id="CHEBI:36655"/>
    </ligand>
</feature>
<sequence>MQESGFKATPAEESRNDQQKEDPITIAELAALAQKKLPKQVWDYYASGADEESALRRNRSAFDRLLLRSRVFRDVSHVDTSTTIFGKKYPIPIGISPSAMQRLVGGNGEIDMARAAANRGTTMILSSHTTCTLEDVIQAPSGYNPVNFWFQLYISQNRERCAEVIARAQGKFLPQTRQLKSRRFPICQFGTAGYKAIVLTVDTPVLGNRINERKTPLVLPPHLSLANLHQKTNNSTRNVKPLKAKPTMNRILLEARTAQEAAETTRGNHDTLNDASLTWSDTMSWLRSKTNLKIILKGIMTAEDALLAIEHGADAIIVSNHGGRQLDSVPSTIEVLPEIVSAVRGRVPVIIDSGITRGSDVFKALALGADFTLVGRSALWGLSYRGQEGVERVLDILERELSRTMALVGAGSIGEIGKEMLGVAKMDGFGISRL</sequence>
<keyword evidence="4" id="KW-0560">Oxidoreductase</keyword>
<evidence type="ECO:0000259" key="9">
    <source>
        <dbReference type="PROSITE" id="PS51349"/>
    </source>
</evidence>
<feature type="binding site" evidence="7">
    <location>
        <begin position="375"/>
        <end position="376"/>
    </location>
    <ligand>
        <name>FMN</name>
        <dbReference type="ChEBI" id="CHEBI:58210"/>
    </ligand>
</feature>
<evidence type="ECO:0000256" key="2">
    <source>
        <dbReference type="ARBA" id="ARBA00022630"/>
    </source>
</evidence>
<dbReference type="InterPro" id="IPR008259">
    <property type="entry name" value="FMN_hydac_DH_AS"/>
</dbReference>
<feature type="binding site" evidence="7">
    <location>
        <position position="321"/>
    </location>
    <ligand>
        <name>glyoxylate</name>
        <dbReference type="ChEBI" id="CHEBI:36655"/>
    </ligand>
</feature>
<evidence type="ECO:0000256" key="6">
    <source>
        <dbReference type="PIRSR" id="PIRSR000138-1"/>
    </source>
</evidence>
<accession>A0A1J9RIS7</accession>
<feature type="binding site" evidence="7">
    <location>
        <position position="151"/>
    </location>
    <ligand>
        <name>FMN</name>
        <dbReference type="ChEBI" id="CHEBI:58210"/>
    </ligand>
</feature>
<feature type="binding site" evidence="7">
    <location>
        <position position="200"/>
    </location>
    <ligand>
        <name>FMN</name>
        <dbReference type="ChEBI" id="CHEBI:58210"/>
    </ligand>
</feature>
<feature type="binding site" evidence="7">
    <location>
        <position position="44"/>
    </location>
    <ligand>
        <name>glyoxylate</name>
        <dbReference type="ChEBI" id="CHEBI:36655"/>
    </ligand>
</feature>
<feature type="binding site" evidence="7">
    <location>
        <position position="319"/>
    </location>
    <ligand>
        <name>FMN</name>
        <dbReference type="ChEBI" id="CHEBI:58210"/>
    </ligand>
</feature>
<comment type="similarity">
    <text evidence="5">Belongs to the FMN-dependent alpha-hydroxy acid dehydrogenase family.</text>
</comment>
<dbReference type="STRING" id="1658174.A0A1J9RIS7"/>
<feature type="compositionally biased region" description="Basic and acidic residues" evidence="8">
    <location>
        <begin position="10"/>
        <end position="23"/>
    </location>
</feature>
<dbReference type="PROSITE" id="PS00557">
    <property type="entry name" value="FMN_HYDROXY_ACID_DH_1"/>
    <property type="match status" value="1"/>
</dbReference>
<dbReference type="GO" id="GO:0016491">
    <property type="term" value="F:oxidoreductase activity"/>
    <property type="evidence" value="ECO:0007669"/>
    <property type="project" value="UniProtKB-KW"/>
</dbReference>
<feature type="domain" description="FMN hydroxy acid dehydrogenase" evidence="9">
    <location>
        <begin position="18"/>
        <end position="426"/>
    </location>
</feature>
<dbReference type="PANTHER" id="PTHR10578">
    <property type="entry name" value="S -2-HYDROXY-ACID OXIDASE-RELATED"/>
    <property type="match status" value="1"/>
</dbReference>
<feature type="binding site" evidence="7">
    <location>
        <begin position="97"/>
        <end position="99"/>
    </location>
    <ligand>
        <name>FMN</name>
        <dbReference type="ChEBI" id="CHEBI:58210"/>
    </ligand>
</feature>
<feature type="binding site" evidence="7">
    <location>
        <position position="209"/>
    </location>
    <ligand>
        <name>glyoxylate</name>
        <dbReference type="ChEBI" id="CHEBI:36655"/>
    </ligand>
</feature>
<dbReference type="Gene3D" id="3.20.20.70">
    <property type="entry name" value="Aldolase class I"/>
    <property type="match status" value="1"/>
</dbReference>
<comment type="caution">
    <text evidence="10">The sequence shown here is derived from an EMBL/GenBank/DDBJ whole genome shotgun (WGS) entry which is preliminary data.</text>
</comment>
<dbReference type="PANTHER" id="PTHR10578:SF107">
    <property type="entry name" value="2-HYDROXYACID OXIDASE 1"/>
    <property type="match status" value="1"/>
</dbReference>
<dbReference type="InterPro" id="IPR013785">
    <property type="entry name" value="Aldolase_TIM"/>
</dbReference>
<evidence type="ECO:0000256" key="4">
    <source>
        <dbReference type="ARBA" id="ARBA00023002"/>
    </source>
</evidence>
<dbReference type="InterPro" id="IPR037396">
    <property type="entry name" value="FMN_HAD"/>
</dbReference>
<dbReference type="PIRSF" id="PIRSF000138">
    <property type="entry name" value="Al-hdrx_acd_dh"/>
    <property type="match status" value="1"/>
</dbReference>
<feature type="active site" description="Proton acceptor" evidence="6">
    <location>
        <position position="321"/>
    </location>
</feature>
<evidence type="ECO:0000256" key="1">
    <source>
        <dbReference type="ARBA" id="ARBA00001917"/>
    </source>
</evidence>
<proteinExistence type="inferred from homology"/>
<gene>
    <name evidence="10" type="ORF">ACJ73_01079</name>
</gene>
<feature type="binding site" evidence="7">
    <location>
        <position position="126"/>
    </location>
    <ligand>
        <name>FMN</name>
        <dbReference type="ChEBI" id="CHEBI:58210"/>
    </ligand>
</feature>
<feature type="region of interest" description="Disordered" evidence="8">
    <location>
        <begin position="1"/>
        <end position="23"/>
    </location>
</feature>
<dbReference type="CDD" id="cd02809">
    <property type="entry name" value="alpha_hydroxyacid_oxid_FMN"/>
    <property type="match status" value="1"/>
</dbReference>
<evidence type="ECO:0000256" key="5">
    <source>
        <dbReference type="ARBA" id="ARBA00024042"/>
    </source>
</evidence>
<reference evidence="10 11" key="1">
    <citation type="submission" date="2015-08" db="EMBL/GenBank/DDBJ databases">
        <title>Emmonsia species relationships and genome sequence.</title>
        <authorList>
            <person name="Cuomo C.A."/>
            <person name="Schwartz I.S."/>
            <person name="Kenyon C."/>
            <person name="De Hoog G.S."/>
            <person name="Govender N.P."/>
            <person name="Botha A."/>
            <person name="Moreno L."/>
            <person name="De Vries M."/>
            <person name="Munoz J.F."/>
            <person name="Stielow J.B."/>
        </authorList>
    </citation>
    <scope>NUCLEOTIDE SEQUENCE [LARGE SCALE GENOMIC DNA]</scope>
    <source>
        <strain evidence="10 11">EI222</strain>
    </source>
</reference>
<dbReference type="PROSITE" id="PS51349">
    <property type="entry name" value="FMN_HYDROXY_ACID_DH_2"/>
    <property type="match status" value="1"/>
</dbReference>
<comment type="cofactor">
    <cofactor evidence="1">
        <name>FMN</name>
        <dbReference type="ChEBI" id="CHEBI:58210"/>
    </cofactor>
</comment>